<dbReference type="GeneID" id="13388828"/>
<accession>A0A3S7WZJ4</accession>
<dbReference type="SUPFAM" id="SSF52540">
    <property type="entry name" value="P-loop containing nucleoside triphosphate hydrolases"/>
    <property type="match status" value="1"/>
</dbReference>
<name>A0A3S7WZJ4_LEIDO</name>
<dbReference type="Gene3D" id="3.40.850.10">
    <property type="entry name" value="Kinesin motor domain"/>
    <property type="match status" value="1"/>
</dbReference>
<evidence type="ECO:0000313" key="6">
    <source>
        <dbReference type="Proteomes" id="UP000008980"/>
    </source>
</evidence>
<dbReference type="VEuPathDB" id="TriTrypDB:LdBPK_252520.1"/>
<dbReference type="EMBL" id="LR812645">
    <property type="protein sequence ID" value="CAC5430830.1"/>
    <property type="molecule type" value="Genomic_DNA"/>
</dbReference>
<evidence type="ECO:0000313" key="8">
    <source>
        <dbReference type="Proteomes" id="UP000318447"/>
    </source>
</evidence>
<dbReference type="AlphaFoldDB" id="A0A3S7WZJ4"/>
<dbReference type="InterPro" id="IPR027417">
    <property type="entry name" value="P-loop_NTPase"/>
</dbReference>
<reference evidence="3" key="7">
    <citation type="submission" date="2020-06" db="EMBL/GenBank/DDBJ databases">
        <authorList>
            <person name="Camacho E."/>
            <person name="Gonzalez-de la Fuente S."/>
            <person name="Rastrojo A."/>
            <person name="Peiro-Pastor R."/>
            <person name="Solana JC."/>
            <person name="Tabera L."/>
            <person name="Gamarro F."/>
            <person name="Carrasco-Ramiro F."/>
            <person name="Requena JM."/>
            <person name="Aguado B."/>
        </authorList>
    </citation>
    <scope>NUCLEOTIDE SEQUENCE</scope>
</reference>
<evidence type="ECO:0000256" key="1">
    <source>
        <dbReference type="SAM" id="Coils"/>
    </source>
</evidence>
<keyword evidence="7" id="KW-1185">Reference proteome</keyword>
<dbReference type="OMA" id="DYRPCIY"/>
<evidence type="ECO:0000313" key="7">
    <source>
        <dbReference type="Proteomes" id="UP000274082"/>
    </source>
</evidence>
<organism evidence="2 7">
    <name type="scientific">Leishmania donovani</name>
    <dbReference type="NCBI Taxonomy" id="5661"/>
    <lineage>
        <taxon>Eukaryota</taxon>
        <taxon>Discoba</taxon>
        <taxon>Euglenozoa</taxon>
        <taxon>Kinetoplastea</taxon>
        <taxon>Metakinetoplastina</taxon>
        <taxon>Trypanosomatida</taxon>
        <taxon>Trypanosomatidae</taxon>
        <taxon>Leishmaniinae</taxon>
        <taxon>Leishmania</taxon>
    </lineage>
</organism>
<accession>E9BI06</accession>
<protein>
    <submittedName>
        <fullName evidence="3">Hypothetical_protein_conserved</fullName>
    </submittedName>
</protein>
<dbReference type="EMBL" id="FR799612">
    <property type="protein sequence ID" value="CBZ34882.1"/>
    <property type="molecule type" value="Genomic_DNA"/>
</dbReference>
<dbReference type="InterPro" id="IPR009057">
    <property type="entry name" value="Homeodomain-like_sf"/>
</dbReference>
<evidence type="ECO:0000313" key="5">
    <source>
        <dbReference type="EMBL" id="TPP40848.1"/>
    </source>
</evidence>
<dbReference type="InterPro" id="IPR036388">
    <property type="entry name" value="WH-like_DNA-bd_sf"/>
</dbReference>
<dbReference type="Proteomes" id="UP000008980">
    <property type="component" value="Chromosome 25"/>
</dbReference>
<dbReference type="KEGG" id="ldo:LDBPK_252520"/>
<evidence type="ECO:0000313" key="3">
    <source>
        <dbReference type="EMBL" id="CAC5430830.1"/>
    </source>
</evidence>
<reference evidence="4 6" key="1">
    <citation type="journal article" date="2011" name="Genome Res.">
        <title>Whole genome sequencing of multiple Leishmania donovani clinical isolates provides insights into population structure and mechanisms of drug resistance.</title>
        <authorList>
            <person name="Downing T."/>
            <person name="Imamura H."/>
            <person name="Decuypere S."/>
            <person name="Clark T.G."/>
            <person name="Coombs G.H."/>
            <person name="Cotton J.A."/>
            <person name="Hilley J.D."/>
            <person name="de Doncker S."/>
            <person name="Maes I."/>
            <person name="Mottram J.C."/>
            <person name="Quail M.A."/>
            <person name="Rijal S."/>
            <person name="Sanders M."/>
            <person name="Schonian G."/>
            <person name="Stark O."/>
            <person name="Sundar S."/>
            <person name="Vanaerschot M."/>
            <person name="Hertz-Fowler C."/>
            <person name="Dujardin J.C."/>
            <person name="Berriman M."/>
        </authorList>
    </citation>
    <scope>NUCLEOTIDE SEQUENCE [LARGE SCALE GENOMIC DNA]</scope>
    <source>
        <strain evidence="4 6">BPK282A1</strain>
    </source>
</reference>
<feature type="coiled-coil region" evidence="1">
    <location>
        <begin position="400"/>
        <end position="514"/>
    </location>
</feature>
<dbReference type="Proteomes" id="UP000274082">
    <property type="component" value="Chromosome 25"/>
</dbReference>
<reference evidence="8" key="6">
    <citation type="submission" date="2019-02" db="EMBL/GenBank/DDBJ databases">
        <title>FDA dAtabase for Regulatory Grade micrObial Sequences (FDA-ARGOS): Supporting development and validation of Infectious Disease Dx tests.</title>
        <authorList>
            <person name="Duncan R."/>
            <person name="Fisher C."/>
            <person name="Tallon L."/>
            <person name="Sadzewicz L."/>
            <person name="Sengamalay N."/>
            <person name="Ott S."/>
            <person name="Godinez A."/>
            <person name="Nagaraj S."/>
            <person name="Vavikolanu K."/>
            <person name="Nadendla S."/>
            <person name="Aluvathingal J."/>
            <person name="Sichtig H."/>
        </authorList>
    </citation>
    <scope>NUCLEOTIDE SEQUENCE [LARGE SCALE GENOMIC DNA]</scope>
    <source>
        <strain evidence="8">FDAARGOS_361</strain>
    </source>
</reference>
<dbReference type="Gene3D" id="1.10.10.10">
    <property type="entry name" value="Winged helix-like DNA-binding domain superfamily/Winged helix DNA-binding domain"/>
    <property type="match status" value="1"/>
</dbReference>
<gene>
    <name evidence="5" type="ORF">CGC21_9230</name>
    <name evidence="4" type="ORF">LDBPK_252520</name>
    <name evidence="2" type="ORF">LdCL_250031100</name>
    <name evidence="3" type="ORF">LDHU3_25.3030</name>
</gene>
<dbReference type="SUPFAM" id="SSF50729">
    <property type="entry name" value="PH domain-like"/>
    <property type="match status" value="1"/>
</dbReference>
<dbReference type="VEuPathDB" id="TriTrypDB:LdCL_250031100"/>
<dbReference type="EMBL" id="CP029524">
    <property type="protein sequence ID" value="AYU79590.1"/>
    <property type="molecule type" value="Genomic_DNA"/>
</dbReference>
<reference evidence="5" key="5">
    <citation type="submission" date="2019-02" db="EMBL/GenBank/DDBJ databases">
        <title>FDA dAtabase for Regulatory Grade micrObial Sequences (FDA-ARGOS): Supporting development and validation of Infectious Disease Dx tests.</title>
        <authorList>
            <person name="Duncan R."/>
            <person name="Fisher C."/>
            <person name="Tallon L.J."/>
            <person name="Sadzewicz L."/>
            <person name="Sengamalay N."/>
            <person name="Ott S."/>
            <person name="Godinez A."/>
            <person name="Nagaraj S."/>
            <person name="Nadendla S."/>
            <person name="Sichtig H."/>
        </authorList>
    </citation>
    <scope>NUCLEOTIDE SEQUENCE</scope>
    <source>
        <strain evidence="5">FDAARGOS_361</strain>
    </source>
</reference>
<dbReference type="InterPro" id="IPR036961">
    <property type="entry name" value="Kinesin_motor_dom_sf"/>
</dbReference>
<dbReference type="FunFam" id="3.40.850.10:FF:000350">
    <property type="entry name" value="Uncharacterized protein"/>
    <property type="match status" value="1"/>
</dbReference>
<keyword evidence="1" id="KW-0175">Coiled coil</keyword>
<dbReference type="RefSeq" id="XP_003861582.1">
    <property type="nucleotide sequence ID" value="XM_003861534.1"/>
</dbReference>
<dbReference type="Proteomes" id="UP000601710">
    <property type="component" value="Chromosome 25"/>
</dbReference>
<dbReference type="VEuPathDB" id="TriTrypDB:LDHU3_25.3030"/>
<dbReference type="SMR" id="A0A3S7WZJ4"/>
<dbReference type="Proteomes" id="UP000318447">
    <property type="component" value="Unassembled WGS sequence"/>
</dbReference>
<dbReference type="FunFam" id="1.10.10.10:FF:001063">
    <property type="entry name" value="Hypothetical_protein_-_conserved"/>
    <property type="match status" value="1"/>
</dbReference>
<dbReference type="EMBL" id="RHLC01000018">
    <property type="protein sequence ID" value="TPP40848.1"/>
    <property type="molecule type" value="Genomic_DNA"/>
</dbReference>
<sequence>MSLEANIAVCLHDLKSPSDHPVALRSSPNGVSFMCPPSLKEANFPGNDTNFAVEHVLERPNAGAIQKKMLSSAASDFVKNRQNLVMFSYGVRSTPKRQLMYGQQSEEGYAVRVISDAVTTGQGIFTLSCYIIGQDEHLVDLISAENELGVIVESVKEGPRVRMVERSRVKTESDVRGVFSKIVQNYHKQFESVLPEKQPTAELQALPPYKGDTIMLQLFRYESEEKYSNYEDANSMTFVALGDSERPVLCGLDSSQQEAFEKTNRILLSAVGIVSSIKCSRLRIPFGKSKLSQLMRRCYNAEKGNPNGALNGPTNTVMLIHCWTNGEWAEESFHNLSMIRRICNTLGSSGIGSMLRDLPVEKWRLDQDINELRDELVVARMVYDYKPCICESAKPIANIKEEELKRINAIQLKRNEAHEKQLAMIQEKAMEEAKKTIKDQEASSGVTLASLEKMLEAKKRENESLQLERDNMTHEYEQTLEKIRRKKYSEEDIVSRLREETNQLEEELGARQAAILNKQKQLDLAKLDKTKCREAILRERGNVEAMRKTLMTERRHQREQWIKQIKEVNQQVLVQLRTMADERKQNGETVSAKEEASEKAVIEDIKTIEEYLPKLISLEDVPVNPEETESIRRQFDEVFLQEKKTYLMKIDEEKARKEKLEKGLMAYRNRVLEVAHAKKKENMQDAAKKEQHLSSLVEQVLTYLRNGVKMMKVSSKNHVRCRFYFISDDGSRIHSCELDGQGAPINRRKPPVTIWLRDIRKVVLGVYTESFVSFSSESQLAKARAEAVTDNGTYRNDITQSITPANIGLNNYRAFALLLRGGKSLEVVCYSDTDCEAWMVGLRRLLGIKTATEKQVEQHMESVRPQEPPVVEQPVEMKFGGLLDVRNMRGFLALSAEEASLCSESHIPPALFLRVKQEMVDKSHTGSITTYDVRVSSGLDLVRSGCIYDFLVQQHIIPLPF</sequence>
<reference evidence="4" key="2">
    <citation type="submission" date="2011-01" db="EMBL/GenBank/DDBJ databases">
        <authorList>
            <person name="Zhao B.P."/>
            <person name="Ren Z.A."/>
            <person name="Li C.D."/>
        </authorList>
    </citation>
    <scope>NUCLEOTIDE SEQUENCE</scope>
    <source>
        <strain evidence="4">BPK282A1</strain>
    </source>
</reference>
<reference evidence="2 7" key="4">
    <citation type="journal article" date="2018" name="Sci. Rep.">
        <title>A complete Leishmania donovani reference genome identifies novel genetic variations associated with virulence.</title>
        <authorList>
            <person name="Lypaczewski P."/>
            <person name="Hoshizaki J."/>
            <person name="Zhang W.-W."/>
            <person name="McCall L.-I."/>
            <person name="Torcivia-Rodriguez J."/>
            <person name="Simonyan V."/>
            <person name="Kaur A."/>
            <person name="Dewar K."/>
            <person name="Matlashewski G."/>
        </authorList>
    </citation>
    <scope>NUCLEOTIDE SEQUENCE [LARGE SCALE GENOMIC DNA]</scope>
    <source>
        <strain evidence="2 7">LdCL</strain>
    </source>
</reference>
<evidence type="ECO:0000313" key="2">
    <source>
        <dbReference type="EMBL" id="AYU79590.1"/>
    </source>
</evidence>
<evidence type="ECO:0000313" key="4">
    <source>
        <dbReference type="EMBL" id="CBZ34882.1"/>
    </source>
</evidence>
<dbReference type="Gene3D" id="2.30.29.30">
    <property type="entry name" value="Pleckstrin-homology domain (PH domain)/Phosphotyrosine-binding domain (PTB)"/>
    <property type="match status" value="1"/>
</dbReference>
<dbReference type="SUPFAM" id="SSF46689">
    <property type="entry name" value="Homeodomain-like"/>
    <property type="match status" value="1"/>
</dbReference>
<dbReference type="InterPro" id="IPR011993">
    <property type="entry name" value="PH-like_dom_sf"/>
</dbReference>
<dbReference type="OrthoDB" id="270417at2759"/>
<reference evidence="6" key="3">
    <citation type="submission" date="2011-02" db="EMBL/GenBank/DDBJ databases">
        <title>Whole genome sequencing of Leishmania donovani clinical lines reveals dynamic variation related to drug resistance.</title>
        <authorList>
            <person name="Downing T."/>
            <person name="Imamura H."/>
            <person name="Sanders M."/>
            <person name="Decuypere S."/>
            <person name="Hertz-Fowler C."/>
            <person name="Clark T.G."/>
            <person name="Rijal S."/>
            <person name="Sundar S."/>
            <person name="Quail M.A."/>
            <person name="De Doncker S."/>
            <person name="Maes I."/>
            <person name="Vanaerschot M."/>
            <person name="Stark O."/>
            <person name="Schonian G."/>
            <person name="Dujardin J.C."/>
            <person name="Berriman M."/>
        </authorList>
    </citation>
    <scope>NUCLEOTIDE SEQUENCE [LARGE SCALE GENOMIC DNA]</scope>
    <source>
        <strain evidence="6">BPK282A1</strain>
    </source>
</reference>
<proteinExistence type="predicted"/>